<dbReference type="AlphaFoldDB" id="U9SH44"/>
<reference evidence="1" key="1">
    <citation type="submission" date="2013-07" db="EMBL/GenBank/DDBJ databases">
        <title>The genome of an arbuscular mycorrhizal fungus provides insights into the evolution of the oldest plant symbiosis.</title>
        <authorList>
            <consortium name="DOE Joint Genome Institute"/>
            <person name="Tisserant E."/>
            <person name="Malbreil M."/>
            <person name="Kuo A."/>
            <person name="Kohler A."/>
            <person name="Symeonidi A."/>
            <person name="Balestrini R."/>
            <person name="Charron P."/>
            <person name="Duensing N."/>
            <person name="Frei-dit-Frey N."/>
            <person name="Gianinazzi-Pearson V."/>
            <person name="Gilbert B."/>
            <person name="Handa Y."/>
            <person name="Hijri M."/>
            <person name="Kaul R."/>
            <person name="Kawaguchi M."/>
            <person name="Krajinski F."/>
            <person name="Lammers P."/>
            <person name="Lapierre D."/>
            <person name="Masclaux F.G."/>
            <person name="Murat C."/>
            <person name="Morin E."/>
            <person name="Ndikumana S."/>
            <person name="Pagni M."/>
            <person name="Petitpierre D."/>
            <person name="Requena N."/>
            <person name="Rosikiewicz P."/>
            <person name="Riley R."/>
            <person name="Saito K."/>
            <person name="San Clemente H."/>
            <person name="Shapiro H."/>
            <person name="van Tuinen D."/>
            <person name="Becard G."/>
            <person name="Bonfante P."/>
            <person name="Paszkowski U."/>
            <person name="Shachar-Hill Y."/>
            <person name="Young J.P."/>
            <person name="Sanders I.R."/>
            <person name="Henrissat B."/>
            <person name="Rensing S.A."/>
            <person name="Grigoriev I.V."/>
            <person name="Corradi N."/>
            <person name="Roux C."/>
            <person name="Martin F."/>
        </authorList>
    </citation>
    <scope>NUCLEOTIDE SEQUENCE</scope>
    <source>
        <strain evidence="1">DAOM 197198</strain>
    </source>
</reference>
<organism evidence="1">
    <name type="scientific">Rhizophagus irregularis (strain DAOM 181602 / DAOM 197198 / MUCL 43194)</name>
    <name type="common">Arbuscular mycorrhizal fungus</name>
    <name type="synonym">Glomus intraradices</name>
    <dbReference type="NCBI Taxonomy" id="747089"/>
    <lineage>
        <taxon>Eukaryota</taxon>
        <taxon>Fungi</taxon>
        <taxon>Fungi incertae sedis</taxon>
        <taxon>Mucoromycota</taxon>
        <taxon>Glomeromycotina</taxon>
        <taxon>Glomeromycetes</taxon>
        <taxon>Glomerales</taxon>
        <taxon>Glomeraceae</taxon>
        <taxon>Rhizophagus</taxon>
    </lineage>
</organism>
<dbReference type="HOGENOM" id="CLU_2278965_0_0_1"/>
<dbReference type="EMBL" id="KI301414">
    <property type="protein sequence ID" value="ERZ95208.1"/>
    <property type="molecule type" value="Genomic_DNA"/>
</dbReference>
<sequence length="102" mass="12099">MLAEDLLISNLQSALLRILILDIEHFDSSRNLSCFCLYYASHLTVQDDFGIPIFGFWNRKWKCFIPKFSTSQSLNMSCRICNIFIFLFEFLNFVDLTMFFRC</sequence>
<name>U9SH44_RHIID</name>
<gene>
    <name evidence="1" type="ORF">GLOINDRAFT_90163</name>
</gene>
<accession>U9SH44</accession>
<proteinExistence type="predicted"/>
<protein>
    <submittedName>
        <fullName evidence="1">Uncharacterized protein</fullName>
    </submittedName>
</protein>
<evidence type="ECO:0000313" key="1">
    <source>
        <dbReference type="EMBL" id="ERZ95208.1"/>
    </source>
</evidence>